<organism evidence="2 3">
    <name type="scientific">Tistlia consotensis USBA 355</name>
    <dbReference type="NCBI Taxonomy" id="560819"/>
    <lineage>
        <taxon>Bacteria</taxon>
        <taxon>Pseudomonadati</taxon>
        <taxon>Pseudomonadota</taxon>
        <taxon>Alphaproteobacteria</taxon>
        <taxon>Rhodospirillales</taxon>
        <taxon>Rhodovibrionaceae</taxon>
        <taxon>Tistlia</taxon>
    </lineage>
</organism>
<keyword evidence="1" id="KW-1133">Transmembrane helix</keyword>
<feature type="transmembrane region" description="Helical" evidence="1">
    <location>
        <begin position="40"/>
        <end position="64"/>
    </location>
</feature>
<dbReference type="Proteomes" id="UP000192917">
    <property type="component" value="Unassembled WGS sequence"/>
</dbReference>
<sequence>MASLDALVSDVRAGVTQTRESLVDHLAKVQAADRSLIAKLVVWLFLIACLGTVVFIVVAIWAGFAVAEWDTGAERLIQLLSSVILPVVTLVIGYYFGSEQSRRSADG</sequence>
<gene>
    <name evidence="2" type="ORF">SAMN05428998_1291</name>
</gene>
<proteinExistence type="predicted"/>
<protein>
    <recommendedName>
        <fullName evidence="4">Holin-X, holin superfamily III</fullName>
    </recommendedName>
</protein>
<keyword evidence="3" id="KW-1185">Reference proteome</keyword>
<name>A0A1Y6CJ90_9PROT</name>
<dbReference type="EMBL" id="FWZX01000029">
    <property type="protein sequence ID" value="SMF69612.1"/>
    <property type="molecule type" value="Genomic_DNA"/>
</dbReference>
<dbReference type="AlphaFoldDB" id="A0A1Y6CJ90"/>
<evidence type="ECO:0000313" key="2">
    <source>
        <dbReference type="EMBL" id="SMF69612.1"/>
    </source>
</evidence>
<reference evidence="2 3" key="1">
    <citation type="submission" date="2017-04" db="EMBL/GenBank/DDBJ databases">
        <authorList>
            <person name="Afonso C.L."/>
            <person name="Miller P.J."/>
            <person name="Scott M.A."/>
            <person name="Spackman E."/>
            <person name="Goraichik I."/>
            <person name="Dimitrov K.M."/>
            <person name="Suarez D.L."/>
            <person name="Swayne D.E."/>
        </authorList>
    </citation>
    <scope>NUCLEOTIDE SEQUENCE [LARGE SCALE GENOMIC DNA]</scope>
    <source>
        <strain evidence="2 3">USBA 355</strain>
    </source>
</reference>
<evidence type="ECO:0008006" key="4">
    <source>
        <dbReference type="Google" id="ProtNLM"/>
    </source>
</evidence>
<dbReference type="RefSeq" id="WP_085125503.1">
    <property type="nucleotide sequence ID" value="NZ_FWZX01000029.1"/>
</dbReference>
<keyword evidence="1" id="KW-0812">Transmembrane</keyword>
<evidence type="ECO:0000256" key="1">
    <source>
        <dbReference type="SAM" id="Phobius"/>
    </source>
</evidence>
<feature type="transmembrane region" description="Helical" evidence="1">
    <location>
        <begin position="76"/>
        <end position="96"/>
    </location>
</feature>
<dbReference type="STRING" id="560819.SAMN05428998_1291"/>
<keyword evidence="1" id="KW-0472">Membrane</keyword>
<accession>A0A1Y6CJ90</accession>
<evidence type="ECO:0000313" key="3">
    <source>
        <dbReference type="Proteomes" id="UP000192917"/>
    </source>
</evidence>